<evidence type="ECO:0000313" key="1">
    <source>
        <dbReference type="EMBL" id="KAF4453912.1"/>
    </source>
</evidence>
<sequence length="127" mass="14317">MVSTKDIGWFAAQSLFHPEKYRDAASTHVGDELTQREADAIYTEVIGQRMGLAACPIANAVKFVLKYSVGDMFKWFGDEGYGGDVQGCRNYNLKMQDFRAWLEENKRSFQEKRKLAAKSAVFVHGLG</sequence>
<reference evidence="1" key="1">
    <citation type="submission" date="2020-01" db="EMBL/GenBank/DDBJ databases">
        <title>Identification and distribution of gene clusters putatively required for synthesis of sphingolipid metabolism inhibitors in phylogenetically diverse species of the filamentous fungus Fusarium.</title>
        <authorList>
            <person name="Kim H.-S."/>
            <person name="Busman M."/>
            <person name="Brown D.W."/>
            <person name="Divon H."/>
            <person name="Uhlig S."/>
            <person name="Proctor R.H."/>
        </authorList>
    </citation>
    <scope>NUCLEOTIDE SEQUENCE</scope>
    <source>
        <strain evidence="1">NRRL 53441</strain>
    </source>
</reference>
<dbReference type="InterPro" id="IPR036291">
    <property type="entry name" value="NAD(P)-bd_dom_sf"/>
</dbReference>
<dbReference type="Gene3D" id="3.90.25.10">
    <property type="entry name" value="UDP-galactose 4-epimerase, domain 1"/>
    <property type="match status" value="1"/>
</dbReference>
<protein>
    <submittedName>
        <fullName evidence="1">Uncharacterized protein</fullName>
    </submittedName>
</protein>
<dbReference type="SUPFAM" id="SSF51735">
    <property type="entry name" value="NAD(P)-binding Rossmann-fold domains"/>
    <property type="match status" value="1"/>
</dbReference>
<dbReference type="Gene3D" id="3.40.50.720">
    <property type="entry name" value="NAD(P)-binding Rossmann-like Domain"/>
    <property type="match status" value="1"/>
</dbReference>
<organism evidence="1 2">
    <name type="scientific">Fusarium austroafricanum</name>
    <dbReference type="NCBI Taxonomy" id="2364996"/>
    <lineage>
        <taxon>Eukaryota</taxon>
        <taxon>Fungi</taxon>
        <taxon>Dikarya</taxon>
        <taxon>Ascomycota</taxon>
        <taxon>Pezizomycotina</taxon>
        <taxon>Sordariomycetes</taxon>
        <taxon>Hypocreomycetidae</taxon>
        <taxon>Hypocreales</taxon>
        <taxon>Nectriaceae</taxon>
        <taxon>Fusarium</taxon>
        <taxon>Fusarium concolor species complex</taxon>
    </lineage>
</organism>
<gene>
    <name evidence="1" type="ORF">F53441_3437</name>
</gene>
<proteinExistence type="predicted"/>
<keyword evidence="2" id="KW-1185">Reference proteome</keyword>
<evidence type="ECO:0000313" key="2">
    <source>
        <dbReference type="Proteomes" id="UP000605986"/>
    </source>
</evidence>
<accession>A0A8H4KPD6</accession>
<comment type="caution">
    <text evidence="1">The sequence shown here is derived from an EMBL/GenBank/DDBJ whole genome shotgun (WGS) entry which is preliminary data.</text>
</comment>
<name>A0A8H4KPD6_9HYPO</name>
<dbReference type="AlphaFoldDB" id="A0A8H4KPD6"/>
<dbReference type="Proteomes" id="UP000605986">
    <property type="component" value="Unassembled WGS sequence"/>
</dbReference>
<dbReference type="OrthoDB" id="9997102at2759"/>
<dbReference type="EMBL" id="JAADJG010000139">
    <property type="protein sequence ID" value="KAF4453912.1"/>
    <property type="molecule type" value="Genomic_DNA"/>
</dbReference>